<accession>A0A3B1CCH1</accession>
<sequence>MANDDRLVEEKLLEILEEAIVDEKASAGRYTHALELAREDESRELLKKLARDELEHERLLKERYHEIKKRLGLKIIKNK</sequence>
<organism evidence="2">
    <name type="scientific">hydrothermal vent metagenome</name>
    <dbReference type="NCBI Taxonomy" id="652676"/>
    <lineage>
        <taxon>unclassified sequences</taxon>
        <taxon>metagenomes</taxon>
        <taxon>ecological metagenomes</taxon>
    </lineage>
</organism>
<evidence type="ECO:0000259" key="1">
    <source>
        <dbReference type="Pfam" id="PF02915"/>
    </source>
</evidence>
<dbReference type="AlphaFoldDB" id="A0A3B1CCH1"/>
<dbReference type="Gene3D" id="1.20.1260.10">
    <property type="match status" value="1"/>
</dbReference>
<proteinExistence type="predicted"/>
<dbReference type="GO" id="GO:0016491">
    <property type="term" value="F:oxidoreductase activity"/>
    <property type="evidence" value="ECO:0007669"/>
    <property type="project" value="InterPro"/>
</dbReference>
<reference evidence="2" key="1">
    <citation type="submission" date="2018-06" db="EMBL/GenBank/DDBJ databases">
        <authorList>
            <person name="Zhirakovskaya E."/>
        </authorList>
    </citation>
    <scope>NUCLEOTIDE SEQUENCE</scope>
</reference>
<feature type="domain" description="Rubrerythrin diiron-binding" evidence="1">
    <location>
        <begin position="14"/>
        <end position="72"/>
    </location>
</feature>
<dbReference type="InterPro" id="IPR009078">
    <property type="entry name" value="Ferritin-like_SF"/>
</dbReference>
<name>A0A3B1CCH1_9ZZZZ</name>
<dbReference type="SUPFAM" id="SSF47240">
    <property type="entry name" value="Ferritin-like"/>
    <property type="match status" value="1"/>
</dbReference>
<dbReference type="InterPro" id="IPR012347">
    <property type="entry name" value="Ferritin-like"/>
</dbReference>
<gene>
    <name evidence="2" type="ORF">MNBD_NITROSPINAE02-136</name>
</gene>
<dbReference type="GO" id="GO:0046872">
    <property type="term" value="F:metal ion binding"/>
    <property type="evidence" value="ECO:0007669"/>
    <property type="project" value="InterPro"/>
</dbReference>
<dbReference type="Pfam" id="PF02915">
    <property type="entry name" value="Rubrerythrin"/>
    <property type="match status" value="1"/>
</dbReference>
<dbReference type="InterPro" id="IPR003251">
    <property type="entry name" value="Rr_diiron-bd_dom"/>
</dbReference>
<evidence type="ECO:0000313" key="2">
    <source>
        <dbReference type="EMBL" id="VAX24351.1"/>
    </source>
</evidence>
<dbReference type="EMBL" id="UOGE01000093">
    <property type="protein sequence ID" value="VAX24351.1"/>
    <property type="molecule type" value="Genomic_DNA"/>
</dbReference>
<protein>
    <recommendedName>
        <fullName evidence="1">Rubrerythrin diiron-binding domain-containing protein</fullName>
    </recommendedName>
</protein>